<dbReference type="PROSITE" id="PS00086">
    <property type="entry name" value="CYTOCHROME_P450"/>
    <property type="match status" value="1"/>
</dbReference>
<evidence type="ECO:0000256" key="9">
    <source>
        <dbReference type="RuleBase" id="RU000461"/>
    </source>
</evidence>
<keyword evidence="12" id="KW-1185">Reference proteome</keyword>
<evidence type="ECO:0000256" key="3">
    <source>
        <dbReference type="ARBA" id="ARBA00022617"/>
    </source>
</evidence>
<evidence type="ECO:0000256" key="2">
    <source>
        <dbReference type="ARBA" id="ARBA00010617"/>
    </source>
</evidence>
<keyword evidence="6 8" id="KW-0408">Iron</keyword>
<sequence>METPTWTAYAAACLATLSLFLLTKYLRQRKLNLPPGPKPWPIIGNLTSLAPSLTALSTNSPSSMGPFCNSASGLFFAVVVGLSAEMAKVFLKSMDFNFVDRPKMAAGKYTTYNYSNITWSSYGPYWRQARKMCLMELFTAKRLESLEYIRTEELQSLLHDLYNLTGKPILLKDYLMKIEIISRMVLGKRYLDESKNSIVTPEEFKKMLDELFLLNGVLNIGDYIPWIDFMDLQGYVKRMKVLSNKFDRETWSQGFHPGLVGWWNREFSSDRGMHKATEELDRVIGQNRWVQEKDIPNLPYIEAIVKETMRLHPVAPMLTPRLCGEDCKVAGYDILKGTRVLVSVWTIARDPTLWDEPEAFKPERFLGNSIDVKGHNFELLPFGAGRRMCPGYNLGLKVIQASLANLLHGFKWSLPDNMTPEDLNMEEIFGLSIPKKIPLAAVIKPRLAPNVYSA</sequence>
<dbReference type="OMA" id="QGENFVS"/>
<evidence type="ECO:0000256" key="4">
    <source>
        <dbReference type="ARBA" id="ARBA00022723"/>
    </source>
</evidence>
<dbReference type="SUPFAM" id="SSF48264">
    <property type="entry name" value="Cytochrome P450"/>
    <property type="match status" value="1"/>
</dbReference>
<feature type="transmembrane region" description="Helical" evidence="10">
    <location>
        <begin position="6"/>
        <end position="27"/>
    </location>
</feature>
<dbReference type="PANTHER" id="PTHR47944:SF4">
    <property type="entry name" value="OS09G0441700 PROTEIN"/>
    <property type="match status" value="1"/>
</dbReference>
<dbReference type="CDD" id="cd20618">
    <property type="entry name" value="CYP71_clan"/>
    <property type="match status" value="1"/>
</dbReference>
<dbReference type="PRINTS" id="PR00463">
    <property type="entry name" value="EP450I"/>
</dbReference>
<dbReference type="InterPro" id="IPR036396">
    <property type="entry name" value="Cyt_P450_sf"/>
</dbReference>
<keyword evidence="7 9" id="KW-0503">Monooxygenase</keyword>
<dbReference type="Pfam" id="PF00067">
    <property type="entry name" value="p450"/>
    <property type="match status" value="2"/>
</dbReference>
<keyword evidence="3 8" id="KW-0349">Heme</keyword>
<dbReference type="GO" id="GO:0005506">
    <property type="term" value="F:iron ion binding"/>
    <property type="evidence" value="ECO:0007669"/>
    <property type="project" value="InterPro"/>
</dbReference>
<feature type="transmembrane region" description="Helical" evidence="10">
    <location>
        <begin position="70"/>
        <end position="91"/>
    </location>
</feature>
<dbReference type="InterPro" id="IPR002401">
    <property type="entry name" value="Cyt_P450_E_grp-I"/>
</dbReference>
<dbReference type="GO" id="GO:0020037">
    <property type="term" value="F:heme binding"/>
    <property type="evidence" value="ECO:0007669"/>
    <property type="project" value="InterPro"/>
</dbReference>
<dbReference type="GO" id="GO:0004497">
    <property type="term" value="F:monooxygenase activity"/>
    <property type="evidence" value="ECO:0007669"/>
    <property type="project" value="UniProtKB-KW"/>
</dbReference>
<evidence type="ECO:0000256" key="8">
    <source>
        <dbReference type="PIRSR" id="PIRSR602401-1"/>
    </source>
</evidence>
<dbReference type="SMR" id="A0A1J6IN52"/>
<dbReference type="AlphaFoldDB" id="A0A1J6IN52"/>
<evidence type="ECO:0000313" key="11">
    <source>
        <dbReference type="EMBL" id="OIS96568.1"/>
    </source>
</evidence>
<comment type="caution">
    <text evidence="11">The sequence shown here is derived from an EMBL/GenBank/DDBJ whole genome shotgun (WGS) entry which is preliminary data.</text>
</comment>
<evidence type="ECO:0000256" key="10">
    <source>
        <dbReference type="SAM" id="Phobius"/>
    </source>
</evidence>
<reference evidence="11" key="1">
    <citation type="submission" date="2016-11" db="EMBL/GenBank/DDBJ databases">
        <title>The genome of Nicotiana attenuata.</title>
        <authorList>
            <person name="Xu S."/>
            <person name="Brockmoeller T."/>
            <person name="Gaquerel E."/>
            <person name="Navarro A."/>
            <person name="Kuhl H."/>
            <person name="Gase K."/>
            <person name="Ling Z."/>
            <person name="Zhou W."/>
            <person name="Kreitzer C."/>
            <person name="Stanke M."/>
            <person name="Tang H."/>
            <person name="Lyons E."/>
            <person name="Pandey P."/>
            <person name="Pandey S.P."/>
            <person name="Timmermann B."/>
            <person name="Baldwin I.T."/>
        </authorList>
    </citation>
    <scope>NUCLEOTIDE SEQUENCE [LARGE SCALE GENOMIC DNA]</scope>
    <source>
        <strain evidence="11">UT</strain>
    </source>
</reference>
<dbReference type="Gramene" id="OIS96568">
    <property type="protein sequence ID" value="OIS96568"/>
    <property type="gene ID" value="A4A49_14529"/>
</dbReference>
<keyword evidence="4 8" id="KW-0479">Metal-binding</keyword>
<feature type="binding site" description="axial binding residue" evidence="8">
    <location>
        <position position="389"/>
    </location>
    <ligand>
        <name>heme</name>
        <dbReference type="ChEBI" id="CHEBI:30413"/>
    </ligand>
    <ligandPart>
        <name>Fe</name>
        <dbReference type="ChEBI" id="CHEBI:18248"/>
    </ligandPart>
</feature>
<dbReference type="InterPro" id="IPR017972">
    <property type="entry name" value="Cyt_P450_CS"/>
</dbReference>
<keyword evidence="5 9" id="KW-0560">Oxidoreductase</keyword>
<dbReference type="EMBL" id="MJEQ01037193">
    <property type="protein sequence ID" value="OIS96568.1"/>
    <property type="molecule type" value="Genomic_DNA"/>
</dbReference>
<comment type="cofactor">
    <cofactor evidence="1 8">
        <name>heme</name>
        <dbReference type="ChEBI" id="CHEBI:30413"/>
    </cofactor>
</comment>
<name>A0A1J6IN52_NICAT</name>
<dbReference type="GO" id="GO:0044550">
    <property type="term" value="P:secondary metabolite biosynthetic process"/>
    <property type="evidence" value="ECO:0007669"/>
    <property type="project" value="UniProtKB-ARBA"/>
</dbReference>
<dbReference type="InterPro" id="IPR001128">
    <property type="entry name" value="Cyt_P450"/>
</dbReference>
<accession>A0A1J6IN52</accession>
<organism evidence="11 12">
    <name type="scientific">Nicotiana attenuata</name>
    <name type="common">Coyote tobacco</name>
    <dbReference type="NCBI Taxonomy" id="49451"/>
    <lineage>
        <taxon>Eukaryota</taxon>
        <taxon>Viridiplantae</taxon>
        <taxon>Streptophyta</taxon>
        <taxon>Embryophyta</taxon>
        <taxon>Tracheophyta</taxon>
        <taxon>Spermatophyta</taxon>
        <taxon>Magnoliopsida</taxon>
        <taxon>eudicotyledons</taxon>
        <taxon>Gunneridae</taxon>
        <taxon>Pentapetalae</taxon>
        <taxon>asterids</taxon>
        <taxon>lamiids</taxon>
        <taxon>Solanales</taxon>
        <taxon>Solanaceae</taxon>
        <taxon>Nicotianoideae</taxon>
        <taxon>Nicotianeae</taxon>
        <taxon>Nicotiana</taxon>
    </lineage>
</organism>
<evidence type="ECO:0000256" key="1">
    <source>
        <dbReference type="ARBA" id="ARBA00001971"/>
    </source>
</evidence>
<comment type="similarity">
    <text evidence="2 9">Belongs to the cytochrome P450 family.</text>
</comment>
<dbReference type="Proteomes" id="UP000187609">
    <property type="component" value="Unassembled WGS sequence"/>
</dbReference>
<keyword evidence="10" id="KW-0472">Membrane</keyword>
<keyword evidence="10" id="KW-1133">Transmembrane helix</keyword>
<evidence type="ECO:0000256" key="5">
    <source>
        <dbReference type="ARBA" id="ARBA00023002"/>
    </source>
</evidence>
<keyword evidence="10" id="KW-0812">Transmembrane</keyword>
<evidence type="ECO:0000256" key="7">
    <source>
        <dbReference type="ARBA" id="ARBA00023033"/>
    </source>
</evidence>
<protein>
    <submittedName>
        <fullName evidence="11">Cytochrome p450 98a1</fullName>
    </submittedName>
</protein>
<evidence type="ECO:0000313" key="12">
    <source>
        <dbReference type="Proteomes" id="UP000187609"/>
    </source>
</evidence>
<gene>
    <name evidence="11" type="primary">CYP98A1</name>
    <name evidence="11" type="ORF">A4A49_14529</name>
</gene>
<dbReference type="GO" id="GO:0016705">
    <property type="term" value="F:oxidoreductase activity, acting on paired donors, with incorporation or reduction of molecular oxygen"/>
    <property type="evidence" value="ECO:0007669"/>
    <property type="project" value="InterPro"/>
</dbReference>
<dbReference type="PANTHER" id="PTHR47944">
    <property type="entry name" value="CYTOCHROME P450 98A9"/>
    <property type="match status" value="1"/>
</dbReference>
<dbReference type="Gene3D" id="1.10.630.10">
    <property type="entry name" value="Cytochrome P450"/>
    <property type="match status" value="2"/>
</dbReference>
<dbReference type="STRING" id="49451.A0A1J6IN52"/>
<proteinExistence type="inferred from homology"/>
<evidence type="ECO:0000256" key="6">
    <source>
        <dbReference type="ARBA" id="ARBA00023004"/>
    </source>
</evidence>
<dbReference type="FunFam" id="1.10.630.10:FF:000126">
    <property type="entry name" value="Predicted protein"/>
    <property type="match status" value="1"/>
</dbReference>
<dbReference type="PRINTS" id="PR00385">
    <property type="entry name" value="P450"/>
</dbReference>